<dbReference type="InterPro" id="IPR038690">
    <property type="entry name" value="NusG_2_sf"/>
</dbReference>
<comment type="caution">
    <text evidence="2">The sequence shown here is derived from an EMBL/GenBank/DDBJ whole genome shotgun (WGS) entry which is preliminary data.</text>
</comment>
<name>A0A9D9HQL5_9SPIR</name>
<dbReference type="EMBL" id="JADIMM010000092">
    <property type="protein sequence ID" value="MBO8458170.1"/>
    <property type="molecule type" value="Genomic_DNA"/>
</dbReference>
<sequence>MDYCCIVFFAVGLFVSFFRVFVFPSSGTGTVVVSSGNGEWVFPLDSERTVKIPGAMGVTEIAVSASGVQVLDSPCQNKLCMSSGVIKSPGEFIACVPNRVFIRISSGTEKPSPDEAGEDVSGYGFSKEKEPDIISY</sequence>
<dbReference type="AlphaFoldDB" id="A0A9D9HQL5"/>
<feature type="region of interest" description="Disordered" evidence="1">
    <location>
        <begin position="106"/>
        <end position="136"/>
    </location>
</feature>
<feature type="compositionally biased region" description="Basic and acidic residues" evidence="1">
    <location>
        <begin position="126"/>
        <end position="136"/>
    </location>
</feature>
<dbReference type="Pfam" id="PF07009">
    <property type="entry name" value="NusG_II"/>
    <property type="match status" value="1"/>
</dbReference>
<dbReference type="Proteomes" id="UP000823638">
    <property type="component" value="Unassembled WGS sequence"/>
</dbReference>
<organism evidence="2 3">
    <name type="scientific">Candidatus Gallitreponema excrementavium</name>
    <dbReference type="NCBI Taxonomy" id="2840840"/>
    <lineage>
        <taxon>Bacteria</taxon>
        <taxon>Pseudomonadati</taxon>
        <taxon>Spirochaetota</taxon>
        <taxon>Spirochaetia</taxon>
        <taxon>Spirochaetales</taxon>
        <taxon>Candidatus Gallitreponema</taxon>
    </lineage>
</organism>
<dbReference type="Gene3D" id="2.60.320.10">
    <property type="entry name" value="N-utilization substance G protein NusG, insert domain"/>
    <property type="match status" value="1"/>
</dbReference>
<evidence type="ECO:0000313" key="3">
    <source>
        <dbReference type="Proteomes" id="UP000823638"/>
    </source>
</evidence>
<accession>A0A9D9HQL5</accession>
<reference evidence="2" key="1">
    <citation type="submission" date="2020-10" db="EMBL/GenBank/DDBJ databases">
        <authorList>
            <person name="Gilroy R."/>
        </authorList>
    </citation>
    <scope>NUCLEOTIDE SEQUENCE</scope>
    <source>
        <strain evidence="2">10532</strain>
    </source>
</reference>
<protein>
    <submittedName>
        <fullName evidence="2">NusG domain II-containing protein</fullName>
    </submittedName>
</protein>
<reference evidence="2" key="2">
    <citation type="journal article" date="2021" name="PeerJ">
        <title>Extensive microbial diversity within the chicken gut microbiome revealed by metagenomics and culture.</title>
        <authorList>
            <person name="Gilroy R."/>
            <person name="Ravi A."/>
            <person name="Getino M."/>
            <person name="Pursley I."/>
            <person name="Horton D.L."/>
            <person name="Alikhan N.F."/>
            <person name="Baker D."/>
            <person name="Gharbi K."/>
            <person name="Hall N."/>
            <person name="Watson M."/>
            <person name="Adriaenssens E.M."/>
            <person name="Foster-Nyarko E."/>
            <person name="Jarju S."/>
            <person name="Secka A."/>
            <person name="Antonio M."/>
            <person name="Oren A."/>
            <person name="Chaudhuri R.R."/>
            <person name="La Ragione R."/>
            <person name="Hildebrand F."/>
            <person name="Pallen M.J."/>
        </authorList>
    </citation>
    <scope>NUCLEOTIDE SEQUENCE</scope>
    <source>
        <strain evidence="2">10532</strain>
    </source>
</reference>
<evidence type="ECO:0000313" key="2">
    <source>
        <dbReference type="EMBL" id="MBO8458170.1"/>
    </source>
</evidence>
<gene>
    <name evidence="2" type="ORF">IAA81_08085</name>
</gene>
<evidence type="ECO:0000256" key="1">
    <source>
        <dbReference type="SAM" id="MobiDB-lite"/>
    </source>
</evidence>
<proteinExistence type="predicted"/>